<keyword evidence="2" id="KW-1185">Reference proteome</keyword>
<dbReference type="EMBL" id="CM046127">
    <property type="protein sequence ID" value="KAI8441227.1"/>
    <property type="molecule type" value="Genomic_DNA"/>
</dbReference>
<organism evidence="1 2">
    <name type="scientific">Choristoneura fumiferana</name>
    <name type="common">Spruce budworm moth</name>
    <name type="synonym">Archips fumiferana</name>
    <dbReference type="NCBI Taxonomy" id="7141"/>
    <lineage>
        <taxon>Eukaryota</taxon>
        <taxon>Metazoa</taxon>
        <taxon>Ecdysozoa</taxon>
        <taxon>Arthropoda</taxon>
        <taxon>Hexapoda</taxon>
        <taxon>Insecta</taxon>
        <taxon>Pterygota</taxon>
        <taxon>Neoptera</taxon>
        <taxon>Endopterygota</taxon>
        <taxon>Lepidoptera</taxon>
        <taxon>Glossata</taxon>
        <taxon>Ditrysia</taxon>
        <taxon>Tortricoidea</taxon>
        <taxon>Tortricidae</taxon>
        <taxon>Tortricinae</taxon>
        <taxon>Choristoneura</taxon>
    </lineage>
</organism>
<name>A0ACC0KYH6_CHOFU</name>
<sequence>MTLFERWAVNEIGTPQKIHNIPPGDKVRQLKASTKDKAVWAPEVNKLLELKKQLAAAQAQPQAPPTSGDSVASLEKAIAEQGDKVRKLKASTKDKTVWAPEVNVLLDLKKKLAALQTNFWSIKKLLKGNLPLSLKRKLVDSSILPILTYGAQTWSLTEIQKSKLKVCQRAMERSILSVKRTDRIRNTTLRSKTCIADVGRETARLKWDWAGHICRMHPKRWAQVTTQWAPLDGQRRRGRPIRRWRDDLDAFRNDWQNLAADRGSWKSEGEAFAQQWDIENG</sequence>
<reference evidence="1 2" key="1">
    <citation type="journal article" date="2022" name="Genome Biol. Evol.">
        <title>The Spruce Budworm Genome: Reconstructing the Evolutionary History of Antifreeze Proteins.</title>
        <authorList>
            <person name="Beliveau C."/>
            <person name="Gagne P."/>
            <person name="Picq S."/>
            <person name="Vernygora O."/>
            <person name="Keeling C.I."/>
            <person name="Pinkney K."/>
            <person name="Doucet D."/>
            <person name="Wen F."/>
            <person name="Johnston J.S."/>
            <person name="Maaroufi H."/>
            <person name="Boyle B."/>
            <person name="Laroche J."/>
            <person name="Dewar K."/>
            <person name="Juretic N."/>
            <person name="Blackburn G."/>
            <person name="Nisole A."/>
            <person name="Brunet B."/>
            <person name="Brandao M."/>
            <person name="Lumley L."/>
            <person name="Duan J."/>
            <person name="Quan G."/>
            <person name="Lucarotti C.J."/>
            <person name="Roe A.D."/>
            <person name="Sperling F.A.H."/>
            <person name="Levesque R.C."/>
            <person name="Cusson M."/>
        </authorList>
    </citation>
    <scope>NUCLEOTIDE SEQUENCE [LARGE SCALE GENOMIC DNA]</scope>
    <source>
        <strain evidence="1">Glfc:IPQL:Cfum</strain>
    </source>
</reference>
<evidence type="ECO:0000313" key="1">
    <source>
        <dbReference type="EMBL" id="KAI8441227.1"/>
    </source>
</evidence>
<accession>A0ACC0KYH6</accession>
<dbReference type="Proteomes" id="UP001064048">
    <property type="component" value="Chromosome 27"/>
</dbReference>
<evidence type="ECO:0000313" key="2">
    <source>
        <dbReference type="Proteomes" id="UP001064048"/>
    </source>
</evidence>
<comment type="caution">
    <text evidence="1">The sequence shown here is derived from an EMBL/GenBank/DDBJ whole genome shotgun (WGS) entry which is preliminary data.</text>
</comment>
<gene>
    <name evidence="1" type="ORF">MSG28_014876</name>
</gene>
<proteinExistence type="predicted"/>
<protein>
    <submittedName>
        <fullName evidence="1">Uncharacterized protein</fullName>
    </submittedName>
</protein>